<dbReference type="HOGENOM" id="CLU_000445_90_10_12"/>
<feature type="modified residue" description="4-aspartylphosphate" evidence="3">
    <location>
        <position position="56"/>
    </location>
</feature>
<dbReference type="PANTHER" id="PTHR43214">
    <property type="entry name" value="TWO-COMPONENT RESPONSE REGULATOR"/>
    <property type="match status" value="1"/>
</dbReference>
<dbReference type="RefSeq" id="WP_014454529.1">
    <property type="nucleotide sequence ID" value="NC_017098.1"/>
</dbReference>
<dbReference type="PROSITE" id="PS50043">
    <property type="entry name" value="HTH_LUXR_2"/>
    <property type="match status" value="1"/>
</dbReference>
<dbReference type="GO" id="GO:0003677">
    <property type="term" value="F:DNA binding"/>
    <property type="evidence" value="ECO:0007669"/>
    <property type="project" value="UniProtKB-KW"/>
</dbReference>
<feature type="domain" description="HTH luxR-type" evidence="4">
    <location>
        <begin position="149"/>
        <end position="214"/>
    </location>
</feature>
<dbReference type="OrthoDB" id="9779069at2"/>
<evidence type="ECO:0000313" key="6">
    <source>
        <dbReference type="EMBL" id="AFG36532.1"/>
    </source>
</evidence>
<dbReference type="SMART" id="SM00421">
    <property type="entry name" value="HTH_LUXR"/>
    <property type="match status" value="1"/>
</dbReference>
<dbReference type="InterPro" id="IPR039420">
    <property type="entry name" value="WalR-like"/>
</dbReference>
<organism evidence="6 7">
    <name type="scientific">Spirochaeta africana (strain ATCC 700263 / DSM 8902 / Z-7692)</name>
    <dbReference type="NCBI Taxonomy" id="889378"/>
    <lineage>
        <taxon>Bacteria</taxon>
        <taxon>Pseudomonadati</taxon>
        <taxon>Spirochaetota</taxon>
        <taxon>Spirochaetia</taxon>
        <taxon>Spirochaetales</taxon>
        <taxon>Spirochaetaceae</taxon>
        <taxon>Spirochaeta</taxon>
    </lineage>
</organism>
<dbReference type="SMART" id="SM00448">
    <property type="entry name" value="REC"/>
    <property type="match status" value="1"/>
</dbReference>
<dbReference type="PROSITE" id="PS50110">
    <property type="entry name" value="RESPONSE_REGULATORY"/>
    <property type="match status" value="1"/>
</dbReference>
<evidence type="ECO:0000256" key="2">
    <source>
        <dbReference type="ARBA" id="ARBA00023125"/>
    </source>
</evidence>
<dbReference type="EMBL" id="CP003282">
    <property type="protein sequence ID" value="AFG36532.1"/>
    <property type="molecule type" value="Genomic_DNA"/>
</dbReference>
<evidence type="ECO:0000259" key="4">
    <source>
        <dbReference type="PROSITE" id="PS50043"/>
    </source>
</evidence>
<dbReference type="CDD" id="cd06170">
    <property type="entry name" value="LuxR_C_like"/>
    <property type="match status" value="1"/>
</dbReference>
<dbReference type="SUPFAM" id="SSF46894">
    <property type="entry name" value="C-terminal effector domain of the bipartite response regulators"/>
    <property type="match status" value="1"/>
</dbReference>
<dbReference type="InterPro" id="IPR016032">
    <property type="entry name" value="Sig_transdc_resp-reg_C-effctor"/>
</dbReference>
<proteinExistence type="predicted"/>
<evidence type="ECO:0000259" key="5">
    <source>
        <dbReference type="PROSITE" id="PS50110"/>
    </source>
</evidence>
<dbReference type="PROSITE" id="PS00622">
    <property type="entry name" value="HTH_LUXR_1"/>
    <property type="match status" value="1"/>
</dbReference>
<dbReference type="Proteomes" id="UP000007383">
    <property type="component" value="Chromosome"/>
</dbReference>
<reference evidence="7" key="1">
    <citation type="journal article" date="2013" name="Stand. Genomic Sci.">
        <title>Complete genome sequence of the halophilic bacterium Spirochaeta africana type strain (Z-7692(T)) from the alkaline Lake Magadi in the East African Rift.</title>
        <authorList>
            <person name="Liolos K."/>
            <person name="Abt B."/>
            <person name="Scheuner C."/>
            <person name="Teshima H."/>
            <person name="Held B."/>
            <person name="Lapidus A."/>
            <person name="Nolan M."/>
            <person name="Lucas S."/>
            <person name="Deshpande S."/>
            <person name="Cheng J.F."/>
            <person name="Tapia R."/>
            <person name="Goodwin L.A."/>
            <person name="Pitluck S."/>
            <person name="Pagani I."/>
            <person name="Ivanova N."/>
            <person name="Mavromatis K."/>
            <person name="Mikhailova N."/>
            <person name="Huntemann M."/>
            <person name="Pati A."/>
            <person name="Chen A."/>
            <person name="Palaniappan K."/>
            <person name="Land M."/>
            <person name="Rohde M."/>
            <person name="Tindall B.J."/>
            <person name="Detter J.C."/>
            <person name="Goker M."/>
            <person name="Bristow J."/>
            <person name="Eisen J.A."/>
            <person name="Markowitz V."/>
            <person name="Hugenholtz P."/>
            <person name="Woyke T."/>
            <person name="Klenk H.P."/>
            <person name="Kyrpides N.C."/>
        </authorList>
    </citation>
    <scope>NUCLEOTIDE SEQUENCE</scope>
    <source>
        <strain evidence="7">ATCC 700263 / DSM 8902 / Z-7692</strain>
    </source>
</reference>
<gene>
    <name evidence="6" type="ordered locus">Spiaf_0428</name>
</gene>
<dbReference type="STRING" id="889378.Spiaf_0428"/>
<dbReference type="Gene3D" id="3.40.50.2300">
    <property type="match status" value="1"/>
</dbReference>
<protein>
    <submittedName>
        <fullName evidence="6">Response regulator containing a CheY-like receiver domain and an HTH DNA-binding domain</fullName>
    </submittedName>
</protein>
<dbReference type="PRINTS" id="PR00038">
    <property type="entry name" value="HTHLUXR"/>
</dbReference>
<keyword evidence="2 6" id="KW-0238">DNA-binding</keyword>
<dbReference type="InterPro" id="IPR058245">
    <property type="entry name" value="NreC/VraR/RcsB-like_REC"/>
</dbReference>
<dbReference type="SUPFAM" id="SSF52172">
    <property type="entry name" value="CheY-like"/>
    <property type="match status" value="1"/>
</dbReference>
<evidence type="ECO:0000256" key="3">
    <source>
        <dbReference type="PROSITE-ProRule" id="PRU00169"/>
    </source>
</evidence>
<keyword evidence="7" id="KW-1185">Reference proteome</keyword>
<keyword evidence="1 3" id="KW-0597">Phosphoprotein</keyword>
<dbReference type="GO" id="GO:0006355">
    <property type="term" value="P:regulation of DNA-templated transcription"/>
    <property type="evidence" value="ECO:0007669"/>
    <property type="project" value="InterPro"/>
</dbReference>
<dbReference type="eggNOG" id="COG2197">
    <property type="taxonomic scope" value="Bacteria"/>
</dbReference>
<dbReference type="InterPro" id="IPR011006">
    <property type="entry name" value="CheY-like_superfamily"/>
</dbReference>
<sequence length="215" mass="23202">MSVATVLLADDDALVRDGLQVLIGLEPDLQVCATAGNGRTALEHARQHHPDIALLDIRMPEMDGIECCRAIKQELPATRILILTTFHDDELIHQAMQAGADGYLLKHQPSAVMIDGIRAVLHGNVILEPSVARSLAAGRQAAPGAAAATAAAAVGITGRELEVLQLIAEGLSNQEIADRIFLSTGTIRNYVSSLLEKLDLRDRTQLAVWYYQQAR</sequence>
<dbReference type="PATRIC" id="fig|889378.3.peg.436"/>
<dbReference type="KEGG" id="sfc:Spiaf_0428"/>
<dbReference type="Pfam" id="PF00196">
    <property type="entry name" value="GerE"/>
    <property type="match status" value="1"/>
</dbReference>
<accession>H9UG89</accession>
<evidence type="ECO:0000256" key="1">
    <source>
        <dbReference type="ARBA" id="ARBA00022553"/>
    </source>
</evidence>
<feature type="domain" description="Response regulatory" evidence="5">
    <location>
        <begin position="5"/>
        <end position="121"/>
    </location>
</feature>
<dbReference type="AlphaFoldDB" id="H9UG89"/>
<dbReference type="PANTHER" id="PTHR43214:SF43">
    <property type="entry name" value="TWO-COMPONENT RESPONSE REGULATOR"/>
    <property type="match status" value="1"/>
</dbReference>
<dbReference type="InterPro" id="IPR001789">
    <property type="entry name" value="Sig_transdc_resp-reg_receiver"/>
</dbReference>
<evidence type="ECO:0000313" key="7">
    <source>
        <dbReference type="Proteomes" id="UP000007383"/>
    </source>
</evidence>
<dbReference type="CDD" id="cd17535">
    <property type="entry name" value="REC_NarL-like"/>
    <property type="match status" value="1"/>
</dbReference>
<dbReference type="InterPro" id="IPR000792">
    <property type="entry name" value="Tscrpt_reg_LuxR_C"/>
</dbReference>
<name>H9UG89_SPIAZ</name>
<dbReference type="GO" id="GO:0000160">
    <property type="term" value="P:phosphorelay signal transduction system"/>
    <property type="evidence" value="ECO:0007669"/>
    <property type="project" value="InterPro"/>
</dbReference>
<dbReference type="Pfam" id="PF00072">
    <property type="entry name" value="Response_reg"/>
    <property type="match status" value="1"/>
</dbReference>